<dbReference type="KEGG" id="ttf:THTE_3770"/>
<dbReference type="AlphaFoldDB" id="A0A286RK82"/>
<evidence type="ECO:0000313" key="2">
    <source>
        <dbReference type="Proteomes" id="UP000215086"/>
    </source>
</evidence>
<dbReference type="EMBL" id="CP018477">
    <property type="protein sequence ID" value="ASV76371.1"/>
    <property type="molecule type" value="Genomic_DNA"/>
</dbReference>
<reference evidence="1 2" key="1">
    <citation type="journal article" name="Front. Microbiol.">
        <title>Sugar Metabolism of the First Thermophilic Planctomycete Thermogutta terrifontis: Comparative Genomic and Transcriptomic Approaches.</title>
        <authorList>
            <person name="Elcheninov A.G."/>
            <person name="Menzel P."/>
            <person name="Gudbergsdottir S.R."/>
            <person name="Slesarev A.I."/>
            <person name="Kadnikov V.V."/>
            <person name="Krogh A."/>
            <person name="Bonch-Osmolovskaya E.A."/>
            <person name="Peng X."/>
            <person name="Kublanov I.V."/>
        </authorList>
    </citation>
    <scope>NUCLEOTIDE SEQUENCE [LARGE SCALE GENOMIC DNA]</scope>
    <source>
        <strain evidence="1 2">R1</strain>
    </source>
</reference>
<gene>
    <name evidence="1" type="ORF">THTE_3770</name>
</gene>
<organism evidence="1 2">
    <name type="scientific">Thermogutta terrifontis</name>
    <dbReference type="NCBI Taxonomy" id="1331910"/>
    <lineage>
        <taxon>Bacteria</taxon>
        <taxon>Pseudomonadati</taxon>
        <taxon>Planctomycetota</taxon>
        <taxon>Planctomycetia</taxon>
        <taxon>Pirellulales</taxon>
        <taxon>Thermoguttaceae</taxon>
        <taxon>Thermogutta</taxon>
    </lineage>
</organism>
<proteinExistence type="predicted"/>
<dbReference type="Proteomes" id="UP000215086">
    <property type="component" value="Chromosome"/>
</dbReference>
<name>A0A286RK82_9BACT</name>
<protein>
    <submittedName>
        <fullName evidence="1">Uncharacterized protein</fullName>
    </submittedName>
</protein>
<keyword evidence="2" id="KW-1185">Reference proteome</keyword>
<accession>A0A286RK82</accession>
<evidence type="ECO:0000313" key="1">
    <source>
        <dbReference type="EMBL" id="ASV76371.1"/>
    </source>
</evidence>
<sequence length="83" mass="9580">MFVEMVRIISQNAITSMIHRVCKNEWRGVVNFVESGGRGQPGKPEIDAFLGRYSTKNDWPVATCFQLYFGTYRNFWILGLLDC</sequence>